<name>A0A445DE42_ARAHY</name>
<dbReference type="Proteomes" id="UP000289738">
    <property type="component" value="Chromosome A04"/>
</dbReference>
<keyword evidence="3" id="KW-1185">Reference proteome</keyword>
<dbReference type="AlphaFoldDB" id="A0A445DE42"/>
<comment type="caution">
    <text evidence="2">The sequence shown here is derived from an EMBL/GenBank/DDBJ whole genome shotgun (WGS) entry which is preliminary data.</text>
</comment>
<evidence type="ECO:0000256" key="1">
    <source>
        <dbReference type="SAM" id="MobiDB-lite"/>
    </source>
</evidence>
<proteinExistence type="predicted"/>
<reference evidence="2 3" key="1">
    <citation type="submission" date="2019-01" db="EMBL/GenBank/DDBJ databases">
        <title>Sequencing of cultivated peanut Arachis hypogaea provides insights into genome evolution and oil improvement.</title>
        <authorList>
            <person name="Chen X."/>
        </authorList>
    </citation>
    <scope>NUCLEOTIDE SEQUENCE [LARGE SCALE GENOMIC DNA]</scope>
    <source>
        <strain evidence="3">cv. Fuhuasheng</strain>
        <tissue evidence="2">Leaves</tissue>
    </source>
</reference>
<accession>A0A445DE42</accession>
<evidence type="ECO:0000313" key="3">
    <source>
        <dbReference type="Proteomes" id="UP000289738"/>
    </source>
</evidence>
<protein>
    <submittedName>
        <fullName evidence="2">Uncharacterized protein</fullName>
    </submittedName>
</protein>
<evidence type="ECO:0000313" key="2">
    <source>
        <dbReference type="EMBL" id="RYR61446.1"/>
    </source>
</evidence>
<organism evidence="2 3">
    <name type="scientific">Arachis hypogaea</name>
    <name type="common">Peanut</name>
    <dbReference type="NCBI Taxonomy" id="3818"/>
    <lineage>
        <taxon>Eukaryota</taxon>
        <taxon>Viridiplantae</taxon>
        <taxon>Streptophyta</taxon>
        <taxon>Embryophyta</taxon>
        <taxon>Tracheophyta</taxon>
        <taxon>Spermatophyta</taxon>
        <taxon>Magnoliopsida</taxon>
        <taxon>eudicotyledons</taxon>
        <taxon>Gunneridae</taxon>
        <taxon>Pentapetalae</taxon>
        <taxon>rosids</taxon>
        <taxon>fabids</taxon>
        <taxon>Fabales</taxon>
        <taxon>Fabaceae</taxon>
        <taxon>Papilionoideae</taxon>
        <taxon>50 kb inversion clade</taxon>
        <taxon>dalbergioids sensu lato</taxon>
        <taxon>Dalbergieae</taxon>
        <taxon>Pterocarpus clade</taxon>
        <taxon>Arachis</taxon>
    </lineage>
</organism>
<feature type="region of interest" description="Disordered" evidence="1">
    <location>
        <begin position="189"/>
        <end position="208"/>
    </location>
</feature>
<gene>
    <name evidence="2" type="ORF">Ahy_A04g018625</name>
</gene>
<dbReference type="EMBL" id="SDMP01000004">
    <property type="protein sequence ID" value="RYR61446.1"/>
    <property type="molecule type" value="Genomic_DNA"/>
</dbReference>
<sequence>MDEDDSYIEIELDASSSPSLLPSPRYNDKDHHEFHHHQLRISISSTISLSLQKDDAADDNEPPCMSSPINGDDATNNNTNTSALMFNNPGVGLIMESNPHKPEAQTTIQRGTHNMDAPCSRKQPNFTTKTRSNGGMTKLLIKFRGINIGAILASLIKPLYQPNNNNGHNKSSRKKHFQCYQKKLVNPTNSRRSNVKKDQGITRSSNNNNDWEFDQDEIICGSFRSCKKSSRKLEMDLGAIKGIFNAVGMNIADKKGSRSKRRSQPNSCDTTPIHEGFSLYTNNNNNNDNNNSIQAAIAYCKSSFGQTSDFSF</sequence>